<evidence type="ECO:0000313" key="2">
    <source>
        <dbReference type="Proteomes" id="UP000284842"/>
    </source>
</evidence>
<name>A0A409WJR0_9AGAR</name>
<dbReference type="AlphaFoldDB" id="A0A409WJR0"/>
<reference evidence="1 2" key="1">
    <citation type="journal article" date="2018" name="Evol. Lett.">
        <title>Horizontal gene cluster transfer increased hallucinogenic mushroom diversity.</title>
        <authorList>
            <person name="Reynolds H.T."/>
            <person name="Vijayakumar V."/>
            <person name="Gluck-Thaler E."/>
            <person name="Korotkin H.B."/>
            <person name="Matheny P.B."/>
            <person name="Slot J.C."/>
        </authorList>
    </citation>
    <scope>NUCLEOTIDE SEQUENCE [LARGE SCALE GENOMIC DNA]</scope>
    <source>
        <strain evidence="1 2">2629</strain>
    </source>
</reference>
<dbReference type="OrthoDB" id="66095at2759"/>
<evidence type="ECO:0000313" key="1">
    <source>
        <dbReference type="EMBL" id="PPQ78764.1"/>
    </source>
</evidence>
<accession>A0A409WJR0</accession>
<dbReference type="EMBL" id="NHTK01005450">
    <property type="protein sequence ID" value="PPQ78764.1"/>
    <property type="molecule type" value="Genomic_DNA"/>
</dbReference>
<dbReference type="STRING" id="181874.A0A409WJR0"/>
<keyword evidence="2" id="KW-1185">Reference proteome</keyword>
<gene>
    <name evidence="1" type="ORF">CVT24_002313</name>
</gene>
<proteinExistence type="predicted"/>
<dbReference type="Proteomes" id="UP000284842">
    <property type="component" value="Unassembled WGS sequence"/>
</dbReference>
<organism evidence="1 2">
    <name type="scientific">Panaeolus cyanescens</name>
    <dbReference type="NCBI Taxonomy" id="181874"/>
    <lineage>
        <taxon>Eukaryota</taxon>
        <taxon>Fungi</taxon>
        <taxon>Dikarya</taxon>
        <taxon>Basidiomycota</taxon>
        <taxon>Agaricomycotina</taxon>
        <taxon>Agaricomycetes</taxon>
        <taxon>Agaricomycetidae</taxon>
        <taxon>Agaricales</taxon>
        <taxon>Agaricineae</taxon>
        <taxon>Galeropsidaceae</taxon>
        <taxon>Panaeolus</taxon>
    </lineage>
</organism>
<dbReference type="InParanoid" id="A0A409WJR0"/>
<protein>
    <submittedName>
        <fullName evidence="1">Uncharacterized protein</fullName>
    </submittedName>
</protein>
<sequence>MSRKPKVDIVREEIAETSEVVINCHYDYGERPMVVKSYNSETYGRSCALTPKISEMVPRKPFEIQQVSFTFLSRDQGWGGDSHVRGHYEGSWTWFDARIIRNVDTAPINTASPAGDLESKEQIVTVQNLDGDTSTKDSSVPRTITTASVTGHDNWNYNHADVRILYEDPDIWTVQRNRRANAEYYEHRVVWRRGDPVEPAPVLSYVDQTGRGQSYGFVEALGMDDRIAVIAKAKLGKIW</sequence>
<comment type="caution">
    <text evidence="1">The sequence shown here is derived from an EMBL/GenBank/DDBJ whole genome shotgun (WGS) entry which is preliminary data.</text>
</comment>